<feature type="compositionally biased region" description="Low complexity" evidence="1">
    <location>
        <begin position="460"/>
        <end position="474"/>
    </location>
</feature>
<feature type="compositionally biased region" description="Pro residues" evidence="1">
    <location>
        <begin position="214"/>
        <end position="225"/>
    </location>
</feature>
<organism evidence="2 3">
    <name type="scientific">Tilletia walkeri</name>
    <dbReference type="NCBI Taxonomy" id="117179"/>
    <lineage>
        <taxon>Eukaryota</taxon>
        <taxon>Fungi</taxon>
        <taxon>Dikarya</taxon>
        <taxon>Basidiomycota</taxon>
        <taxon>Ustilaginomycotina</taxon>
        <taxon>Exobasidiomycetes</taxon>
        <taxon>Tilletiales</taxon>
        <taxon>Tilletiaceae</taxon>
        <taxon>Tilletia</taxon>
    </lineage>
</organism>
<dbReference type="EMBL" id="LWDG02000023">
    <property type="protein sequence ID" value="KAE8271246.1"/>
    <property type="molecule type" value="Genomic_DNA"/>
</dbReference>
<protein>
    <submittedName>
        <fullName evidence="2">Uncharacterized protein</fullName>
    </submittedName>
</protein>
<accession>A0A8X7NC83</accession>
<evidence type="ECO:0000256" key="1">
    <source>
        <dbReference type="SAM" id="MobiDB-lite"/>
    </source>
</evidence>
<feature type="region of interest" description="Disordered" evidence="1">
    <location>
        <begin position="178"/>
        <end position="306"/>
    </location>
</feature>
<feature type="region of interest" description="Disordered" evidence="1">
    <location>
        <begin position="451"/>
        <end position="479"/>
    </location>
</feature>
<feature type="compositionally biased region" description="Pro residues" evidence="1">
    <location>
        <begin position="271"/>
        <end position="281"/>
    </location>
</feature>
<proteinExistence type="predicted"/>
<evidence type="ECO:0000313" key="2">
    <source>
        <dbReference type="EMBL" id="KAE8271246.1"/>
    </source>
</evidence>
<comment type="caution">
    <text evidence="2">The sequence shown here is derived from an EMBL/GenBank/DDBJ whole genome shotgun (WGS) entry which is preliminary data.</text>
</comment>
<feature type="compositionally biased region" description="Low complexity" evidence="1">
    <location>
        <begin position="183"/>
        <end position="195"/>
    </location>
</feature>
<gene>
    <name evidence="2" type="ORF">A4X09_0g1089</name>
</gene>
<evidence type="ECO:0000313" key="3">
    <source>
        <dbReference type="Proteomes" id="UP000078113"/>
    </source>
</evidence>
<name>A0A8X7NC83_9BASI</name>
<dbReference type="AlphaFoldDB" id="A0A8X7NC83"/>
<keyword evidence="3" id="KW-1185">Reference proteome</keyword>
<reference evidence="2" key="2">
    <citation type="journal article" date="2019" name="IMA Fungus">
        <title>Genome sequencing and comparison of five Tilletia species to identify candidate genes for the detection of regulated species infecting wheat.</title>
        <authorList>
            <person name="Nguyen H.D.T."/>
            <person name="Sultana T."/>
            <person name="Kesanakurti P."/>
            <person name="Hambleton S."/>
        </authorList>
    </citation>
    <scope>NUCLEOTIDE SEQUENCE</scope>
    <source>
        <strain evidence="2">DAOMC 236422</strain>
    </source>
</reference>
<reference evidence="2" key="1">
    <citation type="submission" date="2016-04" db="EMBL/GenBank/DDBJ databases">
        <authorList>
            <person name="Nguyen H.D."/>
            <person name="Samba Siva P."/>
            <person name="Cullis J."/>
            <person name="Levesque C.A."/>
            <person name="Hambleton S."/>
        </authorList>
    </citation>
    <scope>NUCLEOTIDE SEQUENCE</scope>
    <source>
        <strain evidence="2">DAOMC 236422</strain>
    </source>
</reference>
<feature type="compositionally biased region" description="Low complexity" evidence="1">
    <location>
        <begin position="229"/>
        <end position="248"/>
    </location>
</feature>
<dbReference type="Proteomes" id="UP000078113">
    <property type="component" value="Unassembled WGS sequence"/>
</dbReference>
<sequence length="522" mass="56226">MTSAANYDAPPAQEADSALLTDVDVVTAFHSLLKDALAQARAEGLITDELLEQAGVDIQINGPALALCFAALQAAGSPPAIRAPDGSFVLDNGNCPPSFRVFFESWQREVIPIQHLTLENRHDLIRLICDKPALRPDLIEEQHPDIPRIAATLKSIAINLVQRRTFQLLFSDDLQHALDSNVRPSSPSGRSRSSGEFGSTNGSESGGRVVHQYQPPPGYEPPPPQVINTTTSAATTPAVTTTAPSPQTHQPPQPQFQAQPPLPEKGGRPLSPVPPRPPPSTTHPTNLQPPSLPSSPQPSSASLHDDPNLNLIRETLLSALADVLATTPTIRTLLSRNRGEWTSHAYFACLCLAILDVALHRVTPSGGVRCVQTGKGPGKIIGMADCPLQLRRLLWALSNIGAMCQRLAEDDDLAAMRLAEQSDSTPSAAAAANNGTDSQTTNRIERLRYRLENGVDRDSSTSSSSNRPPNSRTPGAGTVRLQTNVTEVSNNINRLALAFFKIPTFRERQREAFKVLQAVDSL</sequence>